<dbReference type="WBParaSite" id="JU765_v2.g2705.t1">
    <property type="protein sequence ID" value="JU765_v2.g2705.t1"/>
    <property type="gene ID" value="JU765_v2.g2705"/>
</dbReference>
<dbReference type="Proteomes" id="UP000887576">
    <property type="component" value="Unplaced"/>
</dbReference>
<evidence type="ECO:0000313" key="1">
    <source>
        <dbReference type="Proteomes" id="UP000887576"/>
    </source>
</evidence>
<evidence type="ECO:0000313" key="2">
    <source>
        <dbReference type="WBParaSite" id="JU765_v2.g2705.t1"/>
    </source>
</evidence>
<reference evidence="2" key="1">
    <citation type="submission" date="2022-11" db="UniProtKB">
        <authorList>
            <consortium name="WormBaseParasite"/>
        </authorList>
    </citation>
    <scope>IDENTIFICATION</scope>
</reference>
<protein>
    <submittedName>
        <fullName evidence="2">Uncharacterized protein</fullName>
    </submittedName>
</protein>
<name>A0AC34R1Z6_9BILA</name>
<proteinExistence type="predicted"/>
<accession>A0AC34R1Z6</accession>
<organism evidence="1 2">
    <name type="scientific">Panagrolaimus sp. JU765</name>
    <dbReference type="NCBI Taxonomy" id="591449"/>
    <lineage>
        <taxon>Eukaryota</taxon>
        <taxon>Metazoa</taxon>
        <taxon>Ecdysozoa</taxon>
        <taxon>Nematoda</taxon>
        <taxon>Chromadorea</taxon>
        <taxon>Rhabditida</taxon>
        <taxon>Tylenchina</taxon>
        <taxon>Panagrolaimomorpha</taxon>
        <taxon>Panagrolaimoidea</taxon>
        <taxon>Panagrolaimidae</taxon>
        <taxon>Panagrolaimus</taxon>
    </lineage>
</organism>
<sequence length="335" mass="38555">MKIVLILLFPLVFAKTKWVPAGKQDDLPPNLQSYLRFENGRFFIKNGAKIPILFENGQFAFKFTKEKCRAGITWEYSPVKNENDLSTVNEKVFKNDTGESELVVKSDGRSLLDNGVKWQLSQEDPFKLHENGTALVDTTVIIIVGCGIAVVALATIGGFLGYWFGCRKKKKEKTEEEKIEKPPRVVDKKESKEKSKPKPKSKKKVQEKEKEKLSKEKKSEDDEISDRTLTKNFKKKKSRFKKAAKKYRFDMVELGTVLNFVKIMGEVEVCSTRVVKDQSLKMIDIGGTYDFHDARLMDPLEVRLLSEMSQQASSIVEQMRFHARRIFKEEYGYDK</sequence>